<sequence>MHNTYFSSTIYAVRSKCSVSLSFNDYSNFSYERFDRTPSCLSSCCNCCDCCALPVHRVPINPSLLFGPRQSTLLHLSTSRRLILGARDRYFSQLAAYGRNGDYYQRNCSFNERSVRNRSRRRLNERGFYTVSGEESETNRSFGSDDTESVLSLLSEEADENFTGLRENNVSSFKRVEAEKERKNGSRERNMSSGKKGEVKKGNLKHRGTLTIELKKEDEKINKERKAFTKGEDHGKRRDVSSCSSYYSLSSSGDFGSDLEVQDKHGKLFEEFSVEEDKASHKEGQVKEEFNRQRNNSEKLEEISNQQRAKFGADIDWNLRKKSEKKLTEVTMEETESSKGHQDMHPRVFRTDQSSDGRASTSQKQFESDDDNSSFIRNFNKKTREDNIQTENRRKYQSTEIQESGGNDVEETFSGREGNLEISKTLLQEMSDEHQNIVGSYTGKDAVSRNYQKYTGKSKIQDSASISNTRMKILREKETSGLSSAGKMEEQHYQKGDKIIMQNEGRRKSQLSELSQVLESDAQNASIVKSSKTMKNWEENPNLSSDVKGTRNRTDVRMPQRIQPRKGSELVSTISEGNASGQKQVSSSHKTSNEVRFIQKTNLTSVVNTRENYCQTDERITQFNPSSEAERPNYLAISDEIVPKEAPSFQEPLIYEARKQYVILAEGGEPSSETTLMPSSSQVMERGSSVVKTTATSIPEVGLDTSESSSSAMYNNLGGRTPALQSELCSRDGSGQTYTMSSNIRGPEDSLGSADRLEKSSEQFVDTFVEKVRHEVTTSKTQEMKITGTKFSTEDEKNQTYIARQQGTQNGSKIKEGESSRSYGFSGTKGPSDEMWDVPEPSVKQSPPAEEEEVSLATGNTIVKRTGKNLWSIIADIVRLRWGSRADASTSAARSGERSSSNKSDSETWFSGQEHEETSKSKVRKEGKSLQSQATSSDQPQPAKSDTQSEGEVSYTTKLTDKGEHLEVGMSSSPNEMESGSTSIGISFASGEENVNWTEDGKDLQVSTSGVETMELSTPLPARPPVVEEIVLGRNESLGLMEEPVAPMQMELSGTRKKEAELKQRKLKRNKQVIKDRFDEWEEAYKLELEQRRMDEMYMREALLEAKKAGDTWEVPVGAVLVQDGKIIARGFNLVEELRDSTAHAEMICIREASNLLRTWRLAGTTLYVTLEPCPMCAGAILQARIDTLVWGAPNKLLGADGSWVRLFSDGGENASEPKDKPPAPVHPFHPNMKIRRGVLASECADVMQQFFQLRRKKKKESPPPPEPSQSSSLPTTHHHPSKFLSKMHDVFHMMFYAFLVKLCDGFDCELSGLRFLGSRDARDLKPMKKKNPSCWQSVEVTVDQRSMEGEYH</sequence>
<feature type="domain" description="CMP/dCMP-type deaminase" evidence="11">
    <location>
        <begin position="1093"/>
        <end position="1215"/>
    </location>
</feature>
<feature type="region of interest" description="Disordered" evidence="10">
    <location>
        <begin position="525"/>
        <end position="554"/>
    </location>
</feature>
<evidence type="ECO:0000256" key="6">
    <source>
        <dbReference type="ARBA" id="ARBA00022801"/>
    </source>
</evidence>
<feature type="compositionally biased region" description="Polar residues" evidence="10">
    <location>
        <begin position="525"/>
        <end position="547"/>
    </location>
</feature>
<evidence type="ECO:0000256" key="7">
    <source>
        <dbReference type="ARBA" id="ARBA00022833"/>
    </source>
</evidence>
<dbReference type="FunFam" id="3.40.140.10:FF:000005">
    <property type="entry name" value="tRNA-specific adenosine deaminase"/>
    <property type="match status" value="1"/>
</dbReference>
<keyword evidence="4" id="KW-0819">tRNA processing</keyword>
<feature type="compositionally biased region" description="Basic and acidic residues" evidence="10">
    <location>
        <begin position="913"/>
        <end position="928"/>
    </location>
</feature>
<evidence type="ECO:0000313" key="12">
    <source>
        <dbReference type="EMBL" id="KAF7827876.1"/>
    </source>
</evidence>
<protein>
    <recommendedName>
        <fullName evidence="3">tRNA(adenine(34)) deaminase</fullName>
        <ecNumber evidence="3">3.5.4.33</ecNumber>
    </recommendedName>
</protein>
<evidence type="ECO:0000256" key="8">
    <source>
        <dbReference type="ARBA" id="ARBA00048045"/>
    </source>
</evidence>
<feature type="region of interest" description="Disordered" evidence="10">
    <location>
        <begin position="175"/>
        <end position="202"/>
    </location>
</feature>
<feature type="region of interest" description="Disordered" evidence="10">
    <location>
        <begin position="275"/>
        <end position="307"/>
    </location>
</feature>
<dbReference type="Pfam" id="PF00383">
    <property type="entry name" value="dCMP_cyt_deam_1"/>
    <property type="match status" value="1"/>
</dbReference>
<feature type="compositionally biased region" description="Low complexity" evidence="10">
    <location>
        <begin position="885"/>
        <end position="894"/>
    </location>
</feature>
<comment type="caution">
    <text evidence="12">The sequence shown here is derived from an EMBL/GenBank/DDBJ whole genome shotgun (WGS) entry which is preliminary data.</text>
</comment>
<dbReference type="GO" id="GO:0046872">
    <property type="term" value="F:metal ion binding"/>
    <property type="evidence" value="ECO:0007669"/>
    <property type="project" value="UniProtKB-KW"/>
</dbReference>
<dbReference type="InterPro" id="IPR028883">
    <property type="entry name" value="tRNA_aden_deaminase"/>
</dbReference>
<dbReference type="CDD" id="cd01285">
    <property type="entry name" value="nucleoside_deaminase"/>
    <property type="match status" value="1"/>
</dbReference>
<evidence type="ECO:0000256" key="3">
    <source>
        <dbReference type="ARBA" id="ARBA00012740"/>
    </source>
</evidence>
<dbReference type="EMBL" id="JAAIUW010000006">
    <property type="protein sequence ID" value="KAF7827876.1"/>
    <property type="molecule type" value="Genomic_DNA"/>
</dbReference>
<gene>
    <name evidence="12" type="ORF">G2W53_019040</name>
</gene>
<dbReference type="GO" id="GO:0002100">
    <property type="term" value="P:tRNA wobble adenosine to inosine editing"/>
    <property type="evidence" value="ECO:0007669"/>
    <property type="project" value="InterPro"/>
</dbReference>
<comment type="catalytic activity">
    <reaction evidence="8">
        <text>adenosine(34) in tRNA + H2O + H(+) = inosine(34) in tRNA + NH4(+)</text>
        <dbReference type="Rhea" id="RHEA:43168"/>
        <dbReference type="Rhea" id="RHEA-COMP:10373"/>
        <dbReference type="Rhea" id="RHEA-COMP:10374"/>
        <dbReference type="ChEBI" id="CHEBI:15377"/>
        <dbReference type="ChEBI" id="CHEBI:15378"/>
        <dbReference type="ChEBI" id="CHEBI:28938"/>
        <dbReference type="ChEBI" id="CHEBI:74411"/>
        <dbReference type="ChEBI" id="CHEBI:82852"/>
        <dbReference type="EC" id="3.5.4.33"/>
    </reaction>
</comment>
<evidence type="ECO:0000256" key="1">
    <source>
        <dbReference type="ARBA" id="ARBA00001947"/>
    </source>
</evidence>
<dbReference type="PANTHER" id="PTHR11079:SF179">
    <property type="entry name" value="TRNA(ADENINE(34)) DEAMINASE, CHLOROPLASTIC"/>
    <property type="match status" value="1"/>
</dbReference>
<dbReference type="GO" id="GO:0009507">
    <property type="term" value="C:chloroplast"/>
    <property type="evidence" value="ECO:0007669"/>
    <property type="project" value="TreeGrafter"/>
</dbReference>
<feature type="region of interest" description="Disordered" evidence="10">
    <location>
        <begin position="803"/>
        <end position="858"/>
    </location>
</feature>
<dbReference type="SUPFAM" id="SSF53927">
    <property type="entry name" value="Cytidine deaminase-like"/>
    <property type="match status" value="1"/>
</dbReference>
<organism evidence="12 13">
    <name type="scientific">Senna tora</name>
    <dbReference type="NCBI Taxonomy" id="362788"/>
    <lineage>
        <taxon>Eukaryota</taxon>
        <taxon>Viridiplantae</taxon>
        <taxon>Streptophyta</taxon>
        <taxon>Embryophyta</taxon>
        <taxon>Tracheophyta</taxon>
        <taxon>Spermatophyta</taxon>
        <taxon>Magnoliopsida</taxon>
        <taxon>eudicotyledons</taxon>
        <taxon>Gunneridae</taxon>
        <taxon>Pentapetalae</taxon>
        <taxon>rosids</taxon>
        <taxon>fabids</taxon>
        <taxon>Fabales</taxon>
        <taxon>Fabaceae</taxon>
        <taxon>Caesalpinioideae</taxon>
        <taxon>Cassia clade</taxon>
        <taxon>Senna</taxon>
    </lineage>
</organism>
<dbReference type="EC" id="3.5.4.33" evidence="3"/>
<feature type="region of interest" description="Disordered" evidence="10">
    <location>
        <begin position="1211"/>
        <end position="1230"/>
    </location>
</feature>
<feature type="compositionally biased region" description="Basic and acidic residues" evidence="10">
    <location>
        <begin position="175"/>
        <end position="201"/>
    </location>
</feature>
<accession>A0A834TX04</accession>
<dbReference type="GO" id="GO:0052717">
    <property type="term" value="F:tRNA-specific adenosine-34 deaminase activity"/>
    <property type="evidence" value="ECO:0007669"/>
    <property type="project" value="UniProtKB-EC"/>
</dbReference>
<comment type="cofactor">
    <cofactor evidence="1">
        <name>Zn(2+)</name>
        <dbReference type="ChEBI" id="CHEBI:29105"/>
    </cofactor>
</comment>
<dbReference type="InterPro" id="IPR016193">
    <property type="entry name" value="Cytidine_deaminase-like"/>
</dbReference>
<dbReference type="PROSITE" id="PS51747">
    <property type="entry name" value="CYT_DCMP_DEAMINASES_2"/>
    <property type="match status" value="1"/>
</dbReference>
<feature type="region of interest" description="Disordered" evidence="10">
    <location>
        <begin position="328"/>
        <end position="415"/>
    </location>
</feature>
<keyword evidence="5" id="KW-0479">Metal-binding</keyword>
<proteinExistence type="inferred from homology"/>
<name>A0A834TX04_9FABA</name>
<keyword evidence="13" id="KW-1185">Reference proteome</keyword>
<keyword evidence="6" id="KW-0378">Hydrolase</keyword>
<evidence type="ECO:0000256" key="9">
    <source>
        <dbReference type="SAM" id="Coils"/>
    </source>
</evidence>
<feature type="compositionally biased region" description="Polar residues" evidence="10">
    <location>
        <begin position="929"/>
        <end position="958"/>
    </location>
</feature>
<dbReference type="InterPro" id="IPR002125">
    <property type="entry name" value="CMP_dCMP_dom"/>
</dbReference>
<evidence type="ECO:0000256" key="5">
    <source>
        <dbReference type="ARBA" id="ARBA00022723"/>
    </source>
</evidence>
<evidence type="ECO:0000256" key="2">
    <source>
        <dbReference type="ARBA" id="ARBA00011738"/>
    </source>
</evidence>
<feature type="compositionally biased region" description="Basic and acidic residues" evidence="10">
    <location>
        <begin position="275"/>
        <end position="302"/>
    </location>
</feature>
<dbReference type="HAMAP" id="MF_00972">
    <property type="entry name" value="tRNA_aden_deaminase"/>
    <property type="match status" value="1"/>
</dbReference>
<reference evidence="12" key="1">
    <citation type="submission" date="2020-09" db="EMBL/GenBank/DDBJ databases">
        <title>Genome-Enabled Discovery of Anthraquinone Biosynthesis in Senna tora.</title>
        <authorList>
            <person name="Kang S.-H."/>
            <person name="Pandey R.P."/>
            <person name="Lee C.-M."/>
            <person name="Sim J.-S."/>
            <person name="Jeong J.-T."/>
            <person name="Choi B.-S."/>
            <person name="Jung M."/>
            <person name="Ginzburg D."/>
            <person name="Zhao K."/>
            <person name="Won S.Y."/>
            <person name="Oh T.-J."/>
            <person name="Yu Y."/>
            <person name="Kim N.-H."/>
            <person name="Lee O.R."/>
            <person name="Lee T.-H."/>
            <person name="Bashyal P."/>
            <person name="Kim T.-S."/>
            <person name="Lee W.-H."/>
            <person name="Kawkins C."/>
            <person name="Kim C.-K."/>
            <person name="Kim J.S."/>
            <person name="Ahn B.O."/>
            <person name="Rhee S.Y."/>
            <person name="Sohng J.K."/>
        </authorList>
    </citation>
    <scope>NUCLEOTIDE SEQUENCE</scope>
    <source>
        <tissue evidence="12">Leaf</tissue>
    </source>
</reference>
<evidence type="ECO:0000313" key="13">
    <source>
        <dbReference type="Proteomes" id="UP000634136"/>
    </source>
</evidence>
<keyword evidence="7" id="KW-0862">Zinc</keyword>
<dbReference type="Proteomes" id="UP000634136">
    <property type="component" value="Unassembled WGS sequence"/>
</dbReference>
<feature type="compositionally biased region" description="Polar residues" evidence="10">
    <location>
        <begin position="898"/>
        <end position="911"/>
    </location>
</feature>
<evidence type="ECO:0000259" key="11">
    <source>
        <dbReference type="PROSITE" id="PS51747"/>
    </source>
</evidence>
<feature type="coiled-coil region" evidence="9">
    <location>
        <begin position="1057"/>
        <end position="1084"/>
    </location>
</feature>
<feature type="compositionally biased region" description="Polar residues" evidence="10">
    <location>
        <begin position="803"/>
        <end position="812"/>
    </location>
</feature>
<feature type="compositionally biased region" description="Polar residues" evidence="10">
    <location>
        <begin position="729"/>
        <end position="744"/>
    </location>
</feature>
<evidence type="ECO:0000256" key="10">
    <source>
        <dbReference type="SAM" id="MobiDB-lite"/>
    </source>
</evidence>
<feature type="compositionally biased region" description="Basic and acidic residues" evidence="10">
    <location>
        <begin position="382"/>
        <end position="394"/>
    </location>
</feature>
<feature type="region of interest" description="Disordered" evidence="10">
    <location>
        <begin position="729"/>
        <end position="758"/>
    </location>
</feature>
<dbReference type="PANTHER" id="PTHR11079">
    <property type="entry name" value="CYTOSINE DEAMINASE FAMILY MEMBER"/>
    <property type="match status" value="1"/>
</dbReference>
<feature type="compositionally biased region" description="Polar residues" evidence="10">
    <location>
        <begin position="356"/>
        <end position="365"/>
    </location>
</feature>
<evidence type="ECO:0000256" key="4">
    <source>
        <dbReference type="ARBA" id="ARBA00022694"/>
    </source>
</evidence>
<feature type="region of interest" description="Disordered" evidence="10">
    <location>
        <begin position="885"/>
        <end position="984"/>
    </location>
</feature>
<keyword evidence="9" id="KW-0175">Coiled coil</keyword>
<dbReference type="Gene3D" id="3.40.140.10">
    <property type="entry name" value="Cytidine Deaminase, domain 2"/>
    <property type="match status" value="1"/>
</dbReference>
<feature type="compositionally biased region" description="Polar residues" evidence="10">
    <location>
        <begin position="970"/>
        <end position="984"/>
    </location>
</feature>
<feature type="region of interest" description="Disordered" evidence="10">
    <location>
        <begin position="1255"/>
        <end position="1280"/>
    </location>
</feature>
<dbReference type="OrthoDB" id="408702at2759"/>
<comment type="subunit">
    <text evidence="2">Homodimer.</text>
</comment>
<feature type="compositionally biased region" description="Basic and acidic residues" evidence="10">
    <location>
        <begin position="336"/>
        <end position="355"/>
    </location>
</feature>